<keyword evidence="3" id="KW-0170">Cobalt</keyword>
<sequence length="265" mass="30079">MPLLTSFFTFPGRCWPRRRARRTRMATQTTVIIVLLLVVIPLYTIYKPPKALISYFQNRFPEVLFQIDTDKKIIALTIDDAPSPYTNQILDILKDNGASATFFVIGGQVPGNENLLTEIVKAGNELGNHAMHDEPSIQLPSNVLEEQIHRVDEYIDAAYQSAGSERPRLHLFRPGSGVFSQRILDVVTMAGYKTILGGIYPHDPFISFWRINAWHILSMIRPGAVIICHDRRSWTVPMLSKVVPEMKGRGYQVVSIDQFLQLTKD</sequence>
<evidence type="ECO:0000256" key="4">
    <source>
        <dbReference type="ARBA" id="ARBA00024056"/>
    </source>
</evidence>
<evidence type="ECO:0000256" key="1">
    <source>
        <dbReference type="ARBA" id="ARBA00001941"/>
    </source>
</evidence>
<dbReference type="GO" id="GO:0004099">
    <property type="term" value="F:chitin deacetylase activity"/>
    <property type="evidence" value="ECO:0007669"/>
    <property type="project" value="UniProtKB-EC"/>
</dbReference>
<dbReference type="InterPro" id="IPR011330">
    <property type="entry name" value="Glyco_hydro/deAcase_b/a-brl"/>
</dbReference>
<dbReference type="GO" id="GO:0009272">
    <property type="term" value="P:fungal-type cell wall biogenesis"/>
    <property type="evidence" value="ECO:0007669"/>
    <property type="project" value="UniProtKB-ARBA"/>
</dbReference>
<feature type="transmembrane region" description="Helical" evidence="6">
    <location>
        <begin position="25"/>
        <end position="46"/>
    </location>
</feature>
<evidence type="ECO:0000256" key="3">
    <source>
        <dbReference type="ARBA" id="ARBA00023285"/>
    </source>
</evidence>
<dbReference type="GO" id="GO:0006032">
    <property type="term" value="P:chitin catabolic process"/>
    <property type="evidence" value="ECO:0007669"/>
    <property type="project" value="UniProtKB-KW"/>
</dbReference>
<dbReference type="EMBL" id="CP099419">
    <property type="protein sequence ID" value="USW49062.1"/>
    <property type="molecule type" value="Genomic_DNA"/>
</dbReference>
<dbReference type="Pfam" id="PF01522">
    <property type="entry name" value="Polysacc_deac_1"/>
    <property type="match status" value="1"/>
</dbReference>
<dbReference type="PROSITE" id="PS51677">
    <property type="entry name" value="NODB"/>
    <property type="match status" value="1"/>
</dbReference>
<evidence type="ECO:0000256" key="6">
    <source>
        <dbReference type="SAM" id="Phobius"/>
    </source>
</evidence>
<evidence type="ECO:0000259" key="7">
    <source>
        <dbReference type="PROSITE" id="PS51677"/>
    </source>
</evidence>
<dbReference type="GO" id="GO:0005975">
    <property type="term" value="P:carbohydrate metabolic process"/>
    <property type="evidence" value="ECO:0007669"/>
    <property type="project" value="InterPro"/>
</dbReference>
<feature type="domain" description="NodB homology" evidence="7">
    <location>
        <begin position="72"/>
        <end position="265"/>
    </location>
</feature>
<reference evidence="8" key="1">
    <citation type="submission" date="2022-06" db="EMBL/GenBank/DDBJ databases">
        <title>Complete genome sequences of two strains of the flax pathogen Septoria linicola.</title>
        <authorList>
            <person name="Lapalu N."/>
            <person name="Simon A."/>
            <person name="Demenou B."/>
            <person name="Paumier D."/>
            <person name="Guillot M.-P."/>
            <person name="Gout L."/>
            <person name="Valade R."/>
        </authorList>
    </citation>
    <scope>NUCLEOTIDE SEQUENCE</scope>
    <source>
        <strain evidence="8">SE15195</strain>
    </source>
</reference>
<keyword evidence="6" id="KW-0472">Membrane</keyword>
<accession>A0A9Q9AN50</accession>
<dbReference type="Proteomes" id="UP001056384">
    <property type="component" value="Chromosome 2"/>
</dbReference>
<dbReference type="InterPro" id="IPR050248">
    <property type="entry name" value="Polysacc_deacetylase_ArnD"/>
</dbReference>
<keyword evidence="8" id="KW-0378">Hydrolase</keyword>
<dbReference type="InterPro" id="IPR002509">
    <property type="entry name" value="NODB_dom"/>
</dbReference>
<keyword evidence="2" id="KW-0146">Chitin degradation</keyword>
<organism evidence="8 9">
    <name type="scientific">Septoria linicola</name>
    <dbReference type="NCBI Taxonomy" id="215465"/>
    <lineage>
        <taxon>Eukaryota</taxon>
        <taxon>Fungi</taxon>
        <taxon>Dikarya</taxon>
        <taxon>Ascomycota</taxon>
        <taxon>Pezizomycotina</taxon>
        <taxon>Dothideomycetes</taxon>
        <taxon>Dothideomycetidae</taxon>
        <taxon>Mycosphaerellales</taxon>
        <taxon>Mycosphaerellaceae</taxon>
        <taxon>Septoria</taxon>
    </lineage>
</organism>
<evidence type="ECO:0000313" key="8">
    <source>
        <dbReference type="EMBL" id="USW49062.1"/>
    </source>
</evidence>
<dbReference type="PANTHER" id="PTHR10587">
    <property type="entry name" value="GLYCOSYL TRANSFERASE-RELATED"/>
    <property type="match status" value="1"/>
</dbReference>
<proteinExistence type="predicted"/>
<dbReference type="PANTHER" id="PTHR10587:SF137">
    <property type="entry name" value="4-DEOXY-4-FORMAMIDO-L-ARABINOSE-PHOSPHOUNDECAPRENOL DEFORMYLASE ARND-RELATED"/>
    <property type="match status" value="1"/>
</dbReference>
<dbReference type="CDD" id="cd10958">
    <property type="entry name" value="CE4_NodB_like_2"/>
    <property type="match status" value="1"/>
</dbReference>
<keyword evidence="2" id="KW-0624">Polysaccharide degradation</keyword>
<dbReference type="SUPFAM" id="SSF88713">
    <property type="entry name" value="Glycoside hydrolase/deacetylase"/>
    <property type="match status" value="1"/>
</dbReference>
<dbReference type="Gene3D" id="3.20.20.370">
    <property type="entry name" value="Glycoside hydrolase/deacetylase"/>
    <property type="match status" value="1"/>
</dbReference>
<keyword evidence="2" id="KW-0119">Carbohydrate metabolism</keyword>
<evidence type="ECO:0000313" key="9">
    <source>
        <dbReference type="Proteomes" id="UP001056384"/>
    </source>
</evidence>
<gene>
    <name evidence="8" type="ORF">Slin15195_G023810</name>
</gene>
<comment type="catalytic activity">
    <reaction evidence="5">
        <text>[(1-&gt;4)-N-acetyl-beta-D-glucosaminyl](n) + n H2O = chitosan + n acetate</text>
        <dbReference type="Rhea" id="RHEA:10464"/>
        <dbReference type="Rhea" id="RHEA-COMP:9593"/>
        <dbReference type="Rhea" id="RHEA-COMP:9597"/>
        <dbReference type="ChEBI" id="CHEBI:15377"/>
        <dbReference type="ChEBI" id="CHEBI:17029"/>
        <dbReference type="ChEBI" id="CHEBI:30089"/>
        <dbReference type="ChEBI" id="CHEBI:57704"/>
        <dbReference type="EC" id="3.5.1.41"/>
    </reaction>
    <physiologicalReaction direction="left-to-right" evidence="5">
        <dbReference type="Rhea" id="RHEA:10465"/>
    </physiologicalReaction>
</comment>
<keyword evidence="6" id="KW-0812">Transmembrane</keyword>
<evidence type="ECO:0000256" key="5">
    <source>
        <dbReference type="ARBA" id="ARBA00048494"/>
    </source>
</evidence>
<name>A0A9Q9AN50_9PEZI</name>
<dbReference type="AlphaFoldDB" id="A0A9Q9AN50"/>
<keyword evidence="6" id="KW-1133">Transmembrane helix</keyword>
<evidence type="ECO:0000256" key="2">
    <source>
        <dbReference type="ARBA" id="ARBA00023024"/>
    </source>
</evidence>
<protein>
    <recommendedName>
        <fullName evidence="4">chitin deacetylase</fullName>
        <ecNumber evidence="4">3.5.1.41</ecNumber>
    </recommendedName>
</protein>
<dbReference type="EC" id="3.5.1.41" evidence="4"/>
<comment type="cofactor">
    <cofactor evidence="1">
        <name>Co(2+)</name>
        <dbReference type="ChEBI" id="CHEBI:48828"/>
    </cofactor>
</comment>
<keyword evidence="9" id="KW-1185">Reference proteome</keyword>